<dbReference type="PANTHER" id="PTHR47483">
    <property type="entry name" value="BETA-ARABINOFURANOSYLTRANSFERASE RAY1"/>
    <property type="match status" value="1"/>
</dbReference>
<dbReference type="PANTHER" id="PTHR47483:SF1">
    <property type="entry name" value="BETA-ARABINOFURANOSYLTRANSFERASE RAY1"/>
    <property type="match status" value="1"/>
</dbReference>
<accession>A0A2N9ILU2</accession>
<dbReference type="Pfam" id="PF14009">
    <property type="entry name" value="PADRE"/>
    <property type="match status" value="1"/>
</dbReference>
<evidence type="ECO:0000313" key="2">
    <source>
        <dbReference type="EMBL" id="SPD26576.1"/>
    </source>
</evidence>
<reference evidence="2" key="1">
    <citation type="submission" date="2018-02" db="EMBL/GenBank/DDBJ databases">
        <authorList>
            <person name="Cohen D.B."/>
            <person name="Kent A.D."/>
        </authorList>
    </citation>
    <scope>NUCLEOTIDE SEQUENCE</scope>
</reference>
<dbReference type="AlphaFoldDB" id="A0A2N9ILU2"/>
<dbReference type="InterPro" id="IPR025322">
    <property type="entry name" value="PADRE_dom"/>
</dbReference>
<protein>
    <recommendedName>
        <fullName evidence="1">Nucleotide-diphospho-sugar transferase domain-containing protein</fullName>
    </recommendedName>
</protein>
<name>A0A2N9ILU2_FAGSY</name>
<feature type="domain" description="Nucleotide-diphospho-sugar transferase" evidence="1">
    <location>
        <begin position="523"/>
        <end position="744"/>
    </location>
</feature>
<dbReference type="Pfam" id="PF03407">
    <property type="entry name" value="Nucleotid_trans"/>
    <property type="match status" value="1"/>
</dbReference>
<sequence>MMAHGIPGLGGADSSGKFVTCAILFLSVKVPLPSLSLTNPAHHSLHKQTKQIHFSIPFFSTMKAFQGALWSIWLSGFVLIGLSLYATQRLPSLNGGIKVTKLNHRALRDLGNPRITIFSAPTPFNGSIGARQSLAIRSWLALSPQITVVLFSQDPSVVSFAGAFGSRVLVESNIDFTFFSIDPLTLENEENLKQIVLLLECARFLGTPFFHSMLARSQSFTSDIFVLINPETILLPDFISTLNYAYELDRDWLLVASSRNISHFPFSLDEAGKHWRRGDGKWVRTQEEILWQSRQWNRCEGRMFMAWNSGDFPLHIGVLPPFLYGKGIHNNWVINEAMSSDFRFVFDSSWTISSFHLDDPEHWSSGVVGDFKVSDIEMRSWEYVGNSHIGALYGSSFYRESNYSSLVKLSKCDGKYIFFNTTENFVYPYGYQNALSLWKERILHPWRKRRIMACVDGIKSLDRILDCSLKNQMKLSAPLDFSFSLESLLPFIADKNKTIVLTVAGYSYKDMLMSWVCRLRHLLITNFMICALDQETYRFSVLQGLPVFKDPLAPSNISYNDCHFGTKCFQRVTKVKSRMVLKILKLGYNVLLSDVDVYWFANPLPVLYTFGPAVLVAQSDEYKKTGPINLPRRLNSGFYFARCDNSTIAGMEKVVKHAANSGLSEQPSFYDTLCGEGGAYRVGDNRCVEPETNLTVYFLDRDLFPNGAYQDLWQKKNVKAACVKKGCIVLHNNWISGRLKKLERQGCVLLLGLGNHRETRRKKNLEGASISMDMSLQSKDIFVRIVHAGGREELYQNAVPASQLMEKYPGMSVAQKEVFKNPHKSLLHPEENLLPGQKYYIIPSSTVQKLKHRHPEKAKVKELSEGEEWDSKIIIDAGRVSMEESICSAKEFYVSRERWSRCSKRKLLLKTPFVPPLPKEKSFRGFGWEPSLTSVQELSP</sequence>
<organism evidence="2">
    <name type="scientific">Fagus sylvatica</name>
    <name type="common">Beechnut</name>
    <dbReference type="NCBI Taxonomy" id="28930"/>
    <lineage>
        <taxon>Eukaryota</taxon>
        <taxon>Viridiplantae</taxon>
        <taxon>Streptophyta</taxon>
        <taxon>Embryophyta</taxon>
        <taxon>Tracheophyta</taxon>
        <taxon>Spermatophyta</taxon>
        <taxon>Magnoliopsida</taxon>
        <taxon>eudicotyledons</taxon>
        <taxon>Gunneridae</taxon>
        <taxon>Pentapetalae</taxon>
        <taxon>rosids</taxon>
        <taxon>fabids</taxon>
        <taxon>Fagales</taxon>
        <taxon>Fagaceae</taxon>
        <taxon>Fagus</taxon>
    </lineage>
</organism>
<dbReference type="InterPro" id="IPR044575">
    <property type="entry name" value="RAY1-like"/>
</dbReference>
<gene>
    <name evidence="2" type="ORF">FSB_LOCUS54458</name>
</gene>
<dbReference type="InterPro" id="IPR005069">
    <property type="entry name" value="Nucl-diP-sugar_transferase"/>
</dbReference>
<dbReference type="EMBL" id="OIVN01006159">
    <property type="protein sequence ID" value="SPD26576.1"/>
    <property type="molecule type" value="Genomic_DNA"/>
</dbReference>
<proteinExistence type="predicted"/>
<evidence type="ECO:0000259" key="1">
    <source>
        <dbReference type="Pfam" id="PF03407"/>
    </source>
</evidence>
<dbReference type="GO" id="GO:0016757">
    <property type="term" value="F:glycosyltransferase activity"/>
    <property type="evidence" value="ECO:0007669"/>
    <property type="project" value="InterPro"/>
</dbReference>